<feature type="region of interest" description="Disordered" evidence="1">
    <location>
        <begin position="56"/>
        <end position="75"/>
    </location>
</feature>
<feature type="region of interest" description="Disordered" evidence="1">
    <location>
        <begin position="1"/>
        <end position="39"/>
    </location>
</feature>
<dbReference type="AlphaFoldDB" id="A0A9P6SV04"/>
<protein>
    <submittedName>
        <fullName evidence="2">Uncharacterized protein</fullName>
    </submittedName>
</protein>
<keyword evidence="3" id="KW-1185">Reference proteome</keyword>
<dbReference type="EMBL" id="JAAAHW010000098">
    <property type="protein sequence ID" value="KAG0006545.1"/>
    <property type="molecule type" value="Genomic_DNA"/>
</dbReference>
<reference evidence="2" key="1">
    <citation type="journal article" date="2020" name="Fungal Divers.">
        <title>Resolving the Mortierellaceae phylogeny through synthesis of multi-gene phylogenetics and phylogenomics.</title>
        <authorList>
            <person name="Vandepol N."/>
            <person name="Liber J."/>
            <person name="Desiro A."/>
            <person name="Na H."/>
            <person name="Kennedy M."/>
            <person name="Barry K."/>
            <person name="Grigoriev I.V."/>
            <person name="Miller A.N."/>
            <person name="O'Donnell K."/>
            <person name="Stajich J.E."/>
            <person name="Bonito G."/>
        </authorList>
    </citation>
    <scope>NUCLEOTIDE SEQUENCE</scope>
    <source>
        <strain evidence="2">MES-2147</strain>
    </source>
</reference>
<evidence type="ECO:0000313" key="3">
    <source>
        <dbReference type="Proteomes" id="UP000749646"/>
    </source>
</evidence>
<proteinExistence type="predicted"/>
<comment type="caution">
    <text evidence="2">The sequence shown here is derived from an EMBL/GenBank/DDBJ whole genome shotgun (WGS) entry which is preliminary data.</text>
</comment>
<evidence type="ECO:0000313" key="2">
    <source>
        <dbReference type="EMBL" id="KAG0006545.1"/>
    </source>
</evidence>
<evidence type="ECO:0000256" key="1">
    <source>
        <dbReference type="SAM" id="MobiDB-lite"/>
    </source>
</evidence>
<dbReference type="OrthoDB" id="2401697at2759"/>
<name>A0A9P6SV04_9FUNG</name>
<organism evidence="2 3">
    <name type="scientific">Modicella reniformis</name>
    <dbReference type="NCBI Taxonomy" id="1440133"/>
    <lineage>
        <taxon>Eukaryota</taxon>
        <taxon>Fungi</taxon>
        <taxon>Fungi incertae sedis</taxon>
        <taxon>Mucoromycota</taxon>
        <taxon>Mortierellomycotina</taxon>
        <taxon>Mortierellomycetes</taxon>
        <taxon>Mortierellales</taxon>
        <taxon>Mortierellaceae</taxon>
        <taxon>Modicella</taxon>
    </lineage>
</organism>
<feature type="region of interest" description="Disordered" evidence="1">
    <location>
        <begin position="190"/>
        <end position="263"/>
    </location>
</feature>
<accession>A0A9P6SV04</accession>
<dbReference type="Proteomes" id="UP000749646">
    <property type="component" value="Unassembled WGS sequence"/>
</dbReference>
<gene>
    <name evidence="2" type="ORF">BGZ65_006813</name>
</gene>
<sequence length="754" mass="83859">MKQHQRHTWPPPSSNDNSDSEDLYEGSDGLLSDEDHVPSLSASPLPAYFATLSAQGLEPAGKGEDDDEIDADRNLPSFFLSSQDFDQRLPLCEEENRVQDDFLLIETSDLESIGRPHSSLSNHSDHNGHDDSMDFIYPSMVLSYSSVAPVQYDSQDDVDKASVVPEYKSHIPLAQGDDATAMRNLSGMPASTLAQPEVEELKEDKETDLPSQDWTDDATPLSGTMVLSPEPRLAEDNTIDQGDVHGIEPANNGVPLQRVSNSPAVAPSEITVENAPKDSHGSNSSSTQSSVEIKTLFDRLSSYSSSPSSSGSNFVLINPSWNLANVVAGTIGFLMLLLLTGYLSAAYSHHSTRPAHVVVSEINYSEYSNPVAVVVNLHVFTPHHEQVTRPARPPGFHVRVLSDDKPWKLEEAPSQPLDLFMEPVLTCTWGGWCHVDIVSLKKQTHKNQSPWLCSDTSYYLHVWFANGTRISDMPPEIFTSRGEGGSKPHACSSEAKNAGLFEDQGTPDDSEDNYLAYWMGQLRHMTNSVTERCSDLSATWADQCWDRLLPVIVEMEKVFRLIVAHSQQCGRMLIDAAHQLSDQLFQLLKAEDTVLEQVKTVLMRARENAKKIKGKASLAFDDHQGKFLARSMLQKADQVFVRAEEMLTDMEEGFDSWVRSDTVQKMVKKVPVNVIMQHADRLALGAEARVNKILDSEFAHGIHHKLQQNVKRFKTTPAGKKLIREAHAVQKDLQKIQGKVGRSWRDLQKQFLAL</sequence>